<comment type="caution">
    <text evidence="1">The sequence shown here is derived from an EMBL/GenBank/DDBJ whole genome shotgun (WGS) entry which is preliminary data.</text>
</comment>
<sequence length="72" mass="8319">MAHEEYCTWNRFPSFHPPPANFNNVNTVAVAASRKEARLAHIKSHNALVQTNARWQCYGVRKFTTPKYSVEE</sequence>
<evidence type="ECO:0000313" key="2">
    <source>
        <dbReference type="Proteomes" id="UP000614350"/>
    </source>
</evidence>
<dbReference type="EMBL" id="JACSEA010000016">
    <property type="protein sequence ID" value="KAF7384437.1"/>
    <property type="molecule type" value="Genomic_DNA"/>
</dbReference>
<dbReference type="Proteomes" id="UP000614350">
    <property type="component" value="Unassembled WGS sequence"/>
</dbReference>
<evidence type="ECO:0000313" key="1">
    <source>
        <dbReference type="EMBL" id="KAF7384437.1"/>
    </source>
</evidence>
<proteinExistence type="predicted"/>
<keyword evidence="2" id="KW-1185">Reference proteome</keyword>
<organism evidence="1 2">
    <name type="scientific">Vespula vulgaris</name>
    <name type="common">Yellow jacket</name>
    <name type="synonym">Wasp</name>
    <dbReference type="NCBI Taxonomy" id="7454"/>
    <lineage>
        <taxon>Eukaryota</taxon>
        <taxon>Metazoa</taxon>
        <taxon>Ecdysozoa</taxon>
        <taxon>Arthropoda</taxon>
        <taxon>Hexapoda</taxon>
        <taxon>Insecta</taxon>
        <taxon>Pterygota</taxon>
        <taxon>Neoptera</taxon>
        <taxon>Endopterygota</taxon>
        <taxon>Hymenoptera</taxon>
        <taxon>Apocrita</taxon>
        <taxon>Aculeata</taxon>
        <taxon>Vespoidea</taxon>
        <taxon>Vespidae</taxon>
        <taxon>Vespinae</taxon>
        <taxon>Vespula</taxon>
    </lineage>
</organism>
<protein>
    <submittedName>
        <fullName evidence="1">Uncharacterized protein</fullName>
    </submittedName>
</protein>
<accession>A0A834MT66</accession>
<gene>
    <name evidence="1" type="ORF">HZH66_012687</name>
</gene>
<name>A0A834MT66_VESVU</name>
<dbReference type="AlphaFoldDB" id="A0A834MT66"/>
<reference evidence="1" key="1">
    <citation type="journal article" date="2020" name="G3 (Bethesda)">
        <title>High-Quality Assemblies for Three Invasive Social Wasps from the &lt;i&gt;Vespula&lt;/i&gt; Genus.</title>
        <authorList>
            <person name="Harrop T.W.R."/>
            <person name="Guhlin J."/>
            <person name="McLaughlin G.M."/>
            <person name="Permina E."/>
            <person name="Stockwell P."/>
            <person name="Gilligan J."/>
            <person name="Le Lec M.F."/>
            <person name="Gruber M.A.M."/>
            <person name="Quinn O."/>
            <person name="Lovegrove M."/>
            <person name="Duncan E.J."/>
            <person name="Remnant E.J."/>
            <person name="Van Eeckhoven J."/>
            <person name="Graham B."/>
            <person name="Knapp R.A."/>
            <person name="Langford K.W."/>
            <person name="Kronenberg Z."/>
            <person name="Press M.O."/>
            <person name="Eacker S.M."/>
            <person name="Wilson-Rankin E.E."/>
            <person name="Purcell J."/>
            <person name="Lester P.J."/>
            <person name="Dearden P.K."/>
        </authorList>
    </citation>
    <scope>NUCLEOTIDE SEQUENCE</scope>
    <source>
        <strain evidence="1">Marl-1</strain>
    </source>
</reference>